<dbReference type="InterPro" id="IPR023696">
    <property type="entry name" value="Ureohydrolase_dom_sf"/>
</dbReference>
<dbReference type="Gene3D" id="3.40.800.10">
    <property type="entry name" value="Ureohydrolase domain"/>
    <property type="match status" value="1"/>
</dbReference>
<dbReference type="OrthoDB" id="931936at2"/>
<accession>A0A2S5A957</accession>
<dbReference type="InterPro" id="IPR006035">
    <property type="entry name" value="Ureohydrolase"/>
</dbReference>
<sequence length="391" mass="44601">MTLSDFLSPVNIDSIIPGNGYEAFNLGTLFKIYSNEGEFPELDGLNMALIGVEEDRLAVNNSGSAQAPDRVRSFLYKLTEGNFTTNIADLGNIKPGDTVRDTYVAVRIVCEELMKQNIVPIVLGGGQDLTFAQYLAYEGLEQRVDLVVIDNQFDLDATSEQHENSSKSYLNSIILHDPNNLFNYSNIGYQTYFISQDSLSLMDKMYFDTHRLGEINQNIQNAEPIIRNANLISFDVSAIRQSDAPGNGNVSPNGFYGEEACQMCRYAGMSDKLLSIGFYELNPKFDQYGQTAHLVAQMIWCFIEGYYNRKQDYPFNPTDEMTKYRAFLSSSSHEVVFYKSPKTGRWWMQVPFPNNTKNERFYLVPCSYSDYQMASNGEMPDRWWRTFQKLI</sequence>
<evidence type="ECO:0000313" key="5">
    <source>
        <dbReference type="Proteomes" id="UP000236893"/>
    </source>
</evidence>
<dbReference type="GO" id="GO:0033389">
    <property type="term" value="P:putrescine biosynthetic process from arginine, via agmatine"/>
    <property type="evidence" value="ECO:0007669"/>
    <property type="project" value="TreeGrafter"/>
</dbReference>
<gene>
    <name evidence="4" type="ORF">C3K47_00940</name>
</gene>
<keyword evidence="2" id="KW-0378">Hydrolase</keyword>
<protein>
    <submittedName>
        <fullName evidence="4">Arginase</fullName>
    </submittedName>
</protein>
<evidence type="ECO:0000256" key="2">
    <source>
        <dbReference type="ARBA" id="ARBA00022801"/>
    </source>
</evidence>
<evidence type="ECO:0000256" key="1">
    <source>
        <dbReference type="ARBA" id="ARBA00022723"/>
    </source>
</evidence>
<dbReference type="PANTHER" id="PTHR11358">
    <property type="entry name" value="ARGINASE/AGMATINASE"/>
    <property type="match status" value="1"/>
</dbReference>
<comment type="caution">
    <text evidence="4">The sequence shown here is derived from an EMBL/GenBank/DDBJ whole genome shotgun (WGS) entry which is preliminary data.</text>
</comment>
<dbReference type="AlphaFoldDB" id="A0A2S5A957"/>
<dbReference type="GO" id="GO:0008783">
    <property type="term" value="F:agmatinase activity"/>
    <property type="evidence" value="ECO:0007669"/>
    <property type="project" value="TreeGrafter"/>
</dbReference>
<evidence type="ECO:0000313" key="4">
    <source>
        <dbReference type="EMBL" id="POY39095.1"/>
    </source>
</evidence>
<dbReference type="CDD" id="cd09988">
    <property type="entry name" value="Formimidoylglutamase"/>
    <property type="match status" value="1"/>
</dbReference>
<evidence type="ECO:0000256" key="3">
    <source>
        <dbReference type="PROSITE-ProRule" id="PRU00742"/>
    </source>
</evidence>
<dbReference type="EMBL" id="PQVF01000001">
    <property type="protein sequence ID" value="POY39095.1"/>
    <property type="molecule type" value="Genomic_DNA"/>
</dbReference>
<dbReference type="Proteomes" id="UP000236893">
    <property type="component" value="Unassembled WGS sequence"/>
</dbReference>
<proteinExistence type="inferred from homology"/>
<comment type="similarity">
    <text evidence="3">Belongs to the arginase family.</text>
</comment>
<reference evidence="4 5" key="1">
    <citation type="submission" date="2018-01" db="EMBL/GenBank/DDBJ databases">
        <authorList>
            <person name="Gaut B.S."/>
            <person name="Morton B.R."/>
            <person name="Clegg M.T."/>
            <person name="Duvall M.R."/>
        </authorList>
    </citation>
    <scope>NUCLEOTIDE SEQUENCE [LARGE SCALE GENOMIC DNA]</scope>
    <source>
        <strain evidence="4 5">HR-AV</strain>
    </source>
</reference>
<dbReference type="PANTHER" id="PTHR11358:SF26">
    <property type="entry name" value="GUANIDINO ACID HYDROLASE, MITOCHONDRIAL"/>
    <property type="match status" value="1"/>
</dbReference>
<keyword evidence="1" id="KW-0479">Metal-binding</keyword>
<name>A0A2S5A957_9SPHI</name>
<dbReference type="GO" id="GO:0046872">
    <property type="term" value="F:metal ion binding"/>
    <property type="evidence" value="ECO:0007669"/>
    <property type="project" value="UniProtKB-KW"/>
</dbReference>
<organism evidence="4 5">
    <name type="scientific">Solitalea longa</name>
    <dbReference type="NCBI Taxonomy" id="2079460"/>
    <lineage>
        <taxon>Bacteria</taxon>
        <taxon>Pseudomonadati</taxon>
        <taxon>Bacteroidota</taxon>
        <taxon>Sphingobacteriia</taxon>
        <taxon>Sphingobacteriales</taxon>
        <taxon>Sphingobacteriaceae</taxon>
        <taxon>Solitalea</taxon>
    </lineage>
</organism>
<dbReference type="PROSITE" id="PS51409">
    <property type="entry name" value="ARGINASE_2"/>
    <property type="match status" value="1"/>
</dbReference>
<dbReference type="Pfam" id="PF00491">
    <property type="entry name" value="Arginase"/>
    <property type="match status" value="1"/>
</dbReference>
<dbReference type="SUPFAM" id="SSF52768">
    <property type="entry name" value="Arginase/deacetylase"/>
    <property type="match status" value="1"/>
</dbReference>
<dbReference type="RefSeq" id="WP_103787198.1">
    <property type="nucleotide sequence ID" value="NZ_PQVF01000001.1"/>
</dbReference>
<keyword evidence="5" id="KW-1185">Reference proteome</keyword>